<dbReference type="EMBL" id="JACXVP010000002">
    <property type="protein sequence ID" value="KAG5627911.1"/>
    <property type="molecule type" value="Genomic_DNA"/>
</dbReference>
<evidence type="ECO:0000313" key="2">
    <source>
        <dbReference type="Proteomes" id="UP000824120"/>
    </source>
</evidence>
<sequence length="72" mass="8203">MNEITYDTIKGKTPKKIHETLTLIKNDLMPEEGGDLLWSLPFDHICHSLTSKIKKTLNVQVASNQNQINKLN</sequence>
<dbReference type="Proteomes" id="UP000824120">
    <property type="component" value="Chromosome 2"/>
</dbReference>
<keyword evidence="2" id="KW-1185">Reference proteome</keyword>
<organism evidence="1 2">
    <name type="scientific">Solanum commersonii</name>
    <name type="common">Commerson's wild potato</name>
    <name type="synonym">Commerson's nightshade</name>
    <dbReference type="NCBI Taxonomy" id="4109"/>
    <lineage>
        <taxon>Eukaryota</taxon>
        <taxon>Viridiplantae</taxon>
        <taxon>Streptophyta</taxon>
        <taxon>Embryophyta</taxon>
        <taxon>Tracheophyta</taxon>
        <taxon>Spermatophyta</taxon>
        <taxon>Magnoliopsida</taxon>
        <taxon>eudicotyledons</taxon>
        <taxon>Gunneridae</taxon>
        <taxon>Pentapetalae</taxon>
        <taxon>asterids</taxon>
        <taxon>lamiids</taxon>
        <taxon>Solanales</taxon>
        <taxon>Solanaceae</taxon>
        <taxon>Solanoideae</taxon>
        <taxon>Solaneae</taxon>
        <taxon>Solanum</taxon>
    </lineage>
</organism>
<reference evidence="1 2" key="1">
    <citation type="submission" date="2020-09" db="EMBL/GenBank/DDBJ databases">
        <title>De no assembly of potato wild relative species, Solanum commersonii.</title>
        <authorList>
            <person name="Cho K."/>
        </authorList>
    </citation>
    <scope>NUCLEOTIDE SEQUENCE [LARGE SCALE GENOMIC DNA]</scope>
    <source>
        <strain evidence="1">LZ3.2</strain>
        <tissue evidence="1">Leaf</tissue>
    </source>
</reference>
<dbReference type="AlphaFoldDB" id="A0A9J6AUU0"/>
<comment type="caution">
    <text evidence="1">The sequence shown here is derived from an EMBL/GenBank/DDBJ whole genome shotgun (WGS) entry which is preliminary data.</text>
</comment>
<accession>A0A9J6AUU0</accession>
<gene>
    <name evidence="1" type="ORF">H5410_013129</name>
</gene>
<proteinExistence type="predicted"/>
<evidence type="ECO:0000313" key="1">
    <source>
        <dbReference type="EMBL" id="KAG5627911.1"/>
    </source>
</evidence>
<name>A0A9J6AUU0_SOLCO</name>
<protein>
    <submittedName>
        <fullName evidence="1">Uncharacterized protein</fullName>
    </submittedName>
</protein>